<dbReference type="Pfam" id="PF11969">
    <property type="entry name" value="DcpS_C"/>
    <property type="match status" value="1"/>
</dbReference>
<feature type="binding site" evidence="3">
    <location>
        <begin position="230"/>
        <end position="241"/>
    </location>
    <ligand>
        <name>substrate</name>
    </ligand>
</feature>
<dbReference type="Gene3D" id="3.30.428.10">
    <property type="entry name" value="HIT-like"/>
    <property type="match status" value="1"/>
</dbReference>
<accession>A0A061AUA3</accession>
<dbReference type="Gene3D" id="3.30.200.40">
    <property type="entry name" value="Scavenger mRNA decapping enzyme, N-terminal domain"/>
    <property type="match status" value="1"/>
</dbReference>
<dbReference type="GO" id="GO:0016787">
    <property type="term" value="F:hydrolase activity"/>
    <property type="evidence" value="ECO:0007669"/>
    <property type="project" value="InterPro"/>
</dbReference>
<feature type="binding site" evidence="3">
    <location>
        <position position="165"/>
    </location>
    <ligand>
        <name>substrate</name>
    </ligand>
</feature>
<evidence type="ECO:0000313" key="4">
    <source>
        <dbReference type="EMBL" id="CDR41216.1"/>
    </source>
</evidence>
<dbReference type="PANTHER" id="PTHR12978:SF0">
    <property type="entry name" value="M7GPPPX DIPHOSPHATASE"/>
    <property type="match status" value="1"/>
</dbReference>
<dbReference type="InterPro" id="IPR036265">
    <property type="entry name" value="HIT-like_sf"/>
</dbReference>
<comment type="similarity">
    <text evidence="1">Belongs to the HIT family.</text>
</comment>
<dbReference type="PIRSF" id="PIRSF028973">
    <property type="entry name" value="Scavenger_mRNA_decap_enz"/>
    <property type="match status" value="1"/>
</dbReference>
<protein>
    <submittedName>
        <fullName evidence="4">CYFA0S06e04104g1_1</fullName>
    </submittedName>
</protein>
<dbReference type="OrthoDB" id="10264956at2759"/>
<proteinExistence type="inferred from homology"/>
<dbReference type="PhylomeDB" id="A0A061AUA3"/>
<name>A0A061AUA3_CYBFA</name>
<dbReference type="PANTHER" id="PTHR12978">
    <property type="entry name" value="HISTIDINE TRIAD HIT PROTEIN MEMBER"/>
    <property type="match status" value="1"/>
</dbReference>
<dbReference type="AlphaFoldDB" id="A0A061AUA3"/>
<organism evidence="4">
    <name type="scientific">Cyberlindnera fabianii</name>
    <name type="common">Yeast</name>
    <name type="synonym">Hansenula fabianii</name>
    <dbReference type="NCBI Taxonomy" id="36022"/>
    <lineage>
        <taxon>Eukaryota</taxon>
        <taxon>Fungi</taxon>
        <taxon>Dikarya</taxon>
        <taxon>Ascomycota</taxon>
        <taxon>Saccharomycotina</taxon>
        <taxon>Saccharomycetes</taxon>
        <taxon>Phaffomycetales</taxon>
        <taxon>Phaffomycetaceae</taxon>
        <taxon>Cyberlindnera</taxon>
    </lineage>
</organism>
<evidence type="ECO:0000256" key="1">
    <source>
        <dbReference type="ARBA" id="ARBA00010208"/>
    </source>
</evidence>
<dbReference type="SUPFAM" id="SSF102860">
    <property type="entry name" value="mRNA decapping enzyme DcpS N-terminal domain"/>
    <property type="match status" value="1"/>
</dbReference>
<dbReference type="InterPro" id="IPR008594">
    <property type="entry name" value="DcpS/DCS2"/>
</dbReference>
<dbReference type="Pfam" id="PF05652">
    <property type="entry name" value="DcpS"/>
    <property type="match status" value="1"/>
</dbReference>
<feature type="active site" description="Nucleophile" evidence="2">
    <location>
        <position position="239"/>
    </location>
</feature>
<evidence type="ECO:0000256" key="2">
    <source>
        <dbReference type="PIRSR" id="PIRSR028973-1"/>
    </source>
</evidence>
<dbReference type="EMBL" id="LK052891">
    <property type="protein sequence ID" value="CDR41216.1"/>
    <property type="molecule type" value="Genomic_DNA"/>
</dbReference>
<dbReference type="GO" id="GO:0000932">
    <property type="term" value="C:P-body"/>
    <property type="evidence" value="ECO:0007669"/>
    <property type="project" value="TreeGrafter"/>
</dbReference>
<dbReference type="GO" id="GO:0005634">
    <property type="term" value="C:nucleus"/>
    <property type="evidence" value="ECO:0007669"/>
    <property type="project" value="TreeGrafter"/>
</dbReference>
<gene>
    <name evidence="4" type="ORF">CYFA0S_06e04104g</name>
</gene>
<evidence type="ECO:0000256" key="3">
    <source>
        <dbReference type="PIRSR" id="PIRSR028973-2"/>
    </source>
</evidence>
<feature type="binding site" evidence="3">
    <location>
        <position position="146"/>
    </location>
    <ligand>
        <name>substrate</name>
    </ligand>
</feature>
<feature type="binding site" evidence="3">
    <location>
        <position position="136"/>
    </location>
    <ligand>
        <name>substrate</name>
    </ligand>
</feature>
<dbReference type="GO" id="GO:0000340">
    <property type="term" value="F:RNA 7-methylguanosine cap binding"/>
    <property type="evidence" value="ECO:0007669"/>
    <property type="project" value="TreeGrafter"/>
</dbReference>
<dbReference type="GO" id="GO:0000290">
    <property type="term" value="P:deadenylation-dependent decapping of nuclear-transcribed mRNA"/>
    <property type="evidence" value="ECO:0007669"/>
    <property type="project" value="InterPro"/>
</dbReference>
<dbReference type="VEuPathDB" id="FungiDB:BON22_3039"/>
<sequence length="300" mass="34290">MSLEHLVKSFTFERLLESNTQTKHIALLGSINSQPAIIRLERAHYNLDAISTLTSATIQDIINTGSNDIYQWGLGTTASTLPDNADVKINIIYPATETHINKYSHQEYHVVSETPEMYQKYVVPFIETQIGDRLQWVRNILFEGAEAERVVYRDEAEDGFVLVPDMKWGGINVDQLYLTAIVNRGTQIKSVRDLNIGHAEWLKAMALKIRTVVVEKYQDIKPDQLRLFVHYHPSYYHLHIHCVIVSHPGLGDGIGAGKAILLEEVIDQLQWLGEEGFKKKTMTYTLGENHKLWMILKDHI</sequence>
<reference evidence="4" key="1">
    <citation type="journal article" date="2014" name="Genome Announc.">
        <title>Genome sequence of the yeast Cyberlindnera fabianii (Hansenula fabianii).</title>
        <authorList>
            <person name="Freel K.C."/>
            <person name="Sarilar V."/>
            <person name="Neuveglise C."/>
            <person name="Devillers H."/>
            <person name="Friedrich A."/>
            <person name="Schacherer J."/>
        </authorList>
    </citation>
    <scope>NUCLEOTIDE SEQUENCE</scope>
    <source>
        <strain evidence="4">YJS4271</strain>
    </source>
</reference>
<dbReference type="InterPro" id="IPR011145">
    <property type="entry name" value="Scavenger_mRNA_decap_enz_N"/>
</dbReference>
<dbReference type="SUPFAM" id="SSF54197">
    <property type="entry name" value="HIT-like"/>
    <property type="match status" value="1"/>
</dbReference>
<feature type="binding site" evidence="3">
    <location>
        <position position="167"/>
    </location>
    <ligand>
        <name>substrate</name>
    </ligand>
</feature>